<evidence type="ECO:0000313" key="8">
    <source>
        <dbReference type="Proteomes" id="UP000253790"/>
    </source>
</evidence>
<evidence type="ECO:0000313" key="7">
    <source>
        <dbReference type="EMBL" id="AXH96606.1"/>
    </source>
</evidence>
<dbReference type="AlphaFoldDB" id="A0A345NNJ8"/>
<evidence type="ECO:0000256" key="5">
    <source>
        <dbReference type="ARBA" id="ARBA00023157"/>
    </source>
</evidence>
<organism evidence="7 8">
    <name type="scientific">Ornithinimicrobium avium</name>
    <dbReference type="NCBI Taxonomy" id="2283195"/>
    <lineage>
        <taxon>Bacteria</taxon>
        <taxon>Bacillati</taxon>
        <taxon>Actinomycetota</taxon>
        <taxon>Actinomycetes</taxon>
        <taxon>Micrococcales</taxon>
        <taxon>Ornithinimicrobiaceae</taxon>
        <taxon>Ornithinimicrobium</taxon>
    </lineage>
</organism>
<sequence length="162" mass="17989">MKNAYYSHGLLTAEHCSNSQTYAGRDILYFRGVLAKQYGDVQWHSSSEAASASFYYTSGQRRTITATVNAVKGQSLCKYGKTTSNTCDDVYRTGQCRGDYCNLIMMKNRKADSGDSGGPVFWGHHGYGVHSGYKTYLLKNRDMYTPIRSTATQLGLTVKLTS</sequence>
<dbReference type="PRINTS" id="PR00861">
    <property type="entry name" value="ALYTICPTASE"/>
</dbReference>
<dbReference type="RefSeq" id="WP_114928371.1">
    <property type="nucleotide sequence ID" value="NZ_CP031229.1"/>
</dbReference>
<keyword evidence="2" id="KW-0645">Protease</keyword>
<dbReference type="KEGG" id="orn:DV701_11165"/>
<comment type="similarity">
    <text evidence="1">Belongs to the peptidase S1 family.</text>
</comment>
<keyword evidence="8" id="KW-1185">Reference proteome</keyword>
<keyword evidence="3" id="KW-0378">Hydrolase</keyword>
<evidence type="ECO:0000256" key="2">
    <source>
        <dbReference type="ARBA" id="ARBA00022670"/>
    </source>
</evidence>
<protein>
    <recommendedName>
        <fullName evidence="6">Peptidase S1 domain-containing protein</fullName>
    </recommendedName>
</protein>
<dbReference type="Proteomes" id="UP000253790">
    <property type="component" value="Chromosome"/>
</dbReference>
<gene>
    <name evidence="7" type="ORF">DV701_11165</name>
</gene>
<keyword evidence="5" id="KW-1015">Disulfide bond</keyword>
<dbReference type="EMBL" id="CP031229">
    <property type="protein sequence ID" value="AXH96606.1"/>
    <property type="molecule type" value="Genomic_DNA"/>
</dbReference>
<feature type="domain" description="Peptidase S1" evidence="6">
    <location>
        <begin position="84"/>
        <end position="148"/>
    </location>
</feature>
<evidence type="ECO:0000256" key="4">
    <source>
        <dbReference type="ARBA" id="ARBA00022825"/>
    </source>
</evidence>
<dbReference type="InterPro" id="IPR043504">
    <property type="entry name" value="Peptidase_S1_PA_chymotrypsin"/>
</dbReference>
<dbReference type="InterPro" id="IPR001254">
    <property type="entry name" value="Trypsin_dom"/>
</dbReference>
<dbReference type="InterPro" id="IPR009003">
    <property type="entry name" value="Peptidase_S1_PA"/>
</dbReference>
<proteinExistence type="inferred from homology"/>
<dbReference type="GO" id="GO:0004252">
    <property type="term" value="F:serine-type endopeptidase activity"/>
    <property type="evidence" value="ECO:0007669"/>
    <property type="project" value="InterPro"/>
</dbReference>
<accession>A0A345NNJ8</accession>
<dbReference type="Gene3D" id="2.40.10.10">
    <property type="entry name" value="Trypsin-like serine proteases"/>
    <property type="match status" value="2"/>
</dbReference>
<evidence type="ECO:0000256" key="3">
    <source>
        <dbReference type="ARBA" id="ARBA00022801"/>
    </source>
</evidence>
<dbReference type="SUPFAM" id="SSF50494">
    <property type="entry name" value="Trypsin-like serine proteases"/>
    <property type="match status" value="1"/>
</dbReference>
<reference evidence="7 8" key="1">
    <citation type="submission" date="2018-07" db="EMBL/GenBank/DDBJ databases">
        <title>Complete genome sequencing of Ornithinimicrobium sp. AMA3305.</title>
        <authorList>
            <person name="Bae J.-W."/>
        </authorList>
    </citation>
    <scope>NUCLEOTIDE SEQUENCE [LARGE SCALE GENOMIC DNA]</scope>
    <source>
        <strain evidence="7 8">AMA3305</strain>
    </source>
</reference>
<dbReference type="GO" id="GO:0006508">
    <property type="term" value="P:proteolysis"/>
    <property type="evidence" value="ECO:0007669"/>
    <property type="project" value="UniProtKB-KW"/>
</dbReference>
<keyword evidence="4" id="KW-0720">Serine protease</keyword>
<dbReference type="Pfam" id="PF00089">
    <property type="entry name" value="Trypsin"/>
    <property type="match status" value="1"/>
</dbReference>
<dbReference type="InterPro" id="IPR001316">
    <property type="entry name" value="Pept_S1A_streptogrisin"/>
</dbReference>
<name>A0A345NNJ8_9MICO</name>
<dbReference type="OrthoDB" id="8781117at2"/>
<evidence type="ECO:0000259" key="6">
    <source>
        <dbReference type="Pfam" id="PF00089"/>
    </source>
</evidence>
<evidence type="ECO:0000256" key="1">
    <source>
        <dbReference type="ARBA" id="ARBA00007664"/>
    </source>
</evidence>